<dbReference type="EMBL" id="QTSX02000012">
    <property type="protein sequence ID" value="KAJ9090198.1"/>
    <property type="molecule type" value="Genomic_DNA"/>
</dbReference>
<organism evidence="1 2">
    <name type="scientific">Entomophthora muscae</name>
    <dbReference type="NCBI Taxonomy" id="34485"/>
    <lineage>
        <taxon>Eukaryota</taxon>
        <taxon>Fungi</taxon>
        <taxon>Fungi incertae sedis</taxon>
        <taxon>Zoopagomycota</taxon>
        <taxon>Entomophthoromycotina</taxon>
        <taxon>Entomophthoromycetes</taxon>
        <taxon>Entomophthorales</taxon>
        <taxon>Entomophthoraceae</taxon>
        <taxon>Entomophthora</taxon>
    </lineage>
</organism>
<proteinExistence type="predicted"/>
<evidence type="ECO:0000313" key="1">
    <source>
        <dbReference type="EMBL" id="KAJ9090198.1"/>
    </source>
</evidence>
<comment type="caution">
    <text evidence="1">The sequence shown here is derived from an EMBL/GenBank/DDBJ whole genome shotgun (WGS) entry which is preliminary data.</text>
</comment>
<name>A0ACC2UTN4_9FUNG</name>
<reference evidence="1" key="1">
    <citation type="submission" date="2022-04" db="EMBL/GenBank/DDBJ databases">
        <title>Genome of the entomopathogenic fungus Entomophthora muscae.</title>
        <authorList>
            <person name="Elya C."/>
            <person name="Lovett B.R."/>
            <person name="Lee E."/>
            <person name="Macias A.M."/>
            <person name="Hajek A.E."/>
            <person name="De Bivort B.L."/>
            <person name="Kasson M.T."/>
            <person name="De Fine Licht H.H."/>
            <person name="Stajich J.E."/>
        </authorList>
    </citation>
    <scope>NUCLEOTIDE SEQUENCE</scope>
    <source>
        <strain evidence="1">Berkeley</strain>
    </source>
</reference>
<protein>
    <submittedName>
        <fullName evidence="1">Uncharacterized protein</fullName>
    </submittedName>
</protein>
<gene>
    <name evidence="1" type="ORF">DSO57_1004776</name>
</gene>
<accession>A0ACC2UTN4</accession>
<evidence type="ECO:0000313" key="2">
    <source>
        <dbReference type="Proteomes" id="UP001165960"/>
    </source>
</evidence>
<keyword evidence="2" id="KW-1185">Reference proteome</keyword>
<dbReference type="Proteomes" id="UP001165960">
    <property type="component" value="Unassembled WGS sequence"/>
</dbReference>
<sequence>MEYTAPAIPSIIPKEPNHDKPEEPSKIATKTTQNVKEPAEPAKDPAKNAAQTEELPGYFALSQDFEEDPFQQLVANNLYAIPACGRVRPQKTTANAVEVVFKPYATQVQETCLNNSPNVSSDVPNLKCVQLAMPLKTIKNNFPEIGQSLKQYFDTPAPLRIHLLNLQSETYSKCTYANISVNKVKVRAIITSREPINIIFTSLVQKLGLAPDIAHNRVYGTAGLHTTTSEGAYSVIPMQFGSITVSSPAVVLPSQNYNVLIGTAFMRKYGVKIDMENNTFTILKQTIPLYYTKDATSIKEKLTINLCKAQL</sequence>